<dbReference type="GO" id="GO:0016301">
    <property type="term" value="F:kinase activity"/>
    <property type="evidence" value="ECO:0007669"/>
    <property type="project" value="UniProtKB-KW"/>
</dbReference>
<keyword evidence="1" id="KW-0812">Transmembrane</keyword>
<dbReference type="Pfam" id="PF02518">
    <property type="entry name" value="HATPase_c"/>
    <property type="match status" value="1"/>
</dbReference>
<name>A0ABT7SXS5_9ALTE</name>
<protein>
    <submittedName>
        <fullName evidence="3">Histidine kinase</fullName>
    </submittedName>
</protein>
<accession>A0ABT7SXS5</accession>
<dbReference type="Pfam" id="PF06580">
    <property type="entry name" value="His_kinase"/>
    <property type="match status" value="1"/>
</dbReference>
<dbReference type="RefSeq" id="WP_289364643.1">
    <property type="nucleotide sequence ID" value="NZ_JAUCBP010000007.1"/>
</dbReference>
<dbReference type="InterPro" id="IPR036890">
    <property type="entry name" value="HATPase_C_sf"/>
</dbReference>
<keyword evidence="3" id="KW-0418">Kinase</keyword>
<dbReference type="PANTHER" id="PTHR34220:SF7">
    <property type="entry name" value="SENSOR HISTIDINE KINASE YPDA"/>
    <property type="match status" value="1"/>
</dbReference>
<dbReference type="PANTHER" id="PTHR34220">
    <property type="entry name" value="SENSOR HISTIDINE KINASE YPDA"/>
    <property type="match status" value="1"/>
</dbReference>
<reference evidence="3 4" key="1">
    <citation type="submission" date="2023-06" db="EMBL/GenBank/DDBJ databases">
        <title>Alteromonas sp. ASW11-36 isolated from intertidal sand.</title>
        <authorList>
            <person name="Li Y."/>
        </authorList>
    </citation>
    <scope>NUCLEOTIDE SEQUENCE [LARGE SCALE GENOMIC DNA]</scope>
    <source>
        <strain evidence="3 4">ASW11-36</strain>
    </source>
</reference>
<dbReference type="InterPro" id="IPR050640">
    <property type="entry name" value="Bact_2-comp_sensor_kinase"/>
</dbReference>
<keyword evidence="1" id="KW-0472">Membrane</keyword>
<organism evidence="3 4">
    <name type="scientific">Alteromonas arenosi</name>
    <dbReference type="NCBI Taxonomy" id="3055817"/>
    <lineage>
        <taxon>Bacteria</taxon>
        <taxon>Pseudomonadati</taxon>
        <taxon>Pseudomonadota</taxon>
        <taxon>Gammaproteobacteria</taxon>
        <taxon>Alteromonadales</taxon>
        <taxon>Alteromonadaceae</taxon>
        <taxon>Alteromonas/Salinimonas group</taxon>
        <taxon>Alteromonas</taxon>
    </lineage>
</organism>
<evidence type="ECO:0000313" key="4">
    <source>
        <dbReference type="Proteomes" id="UP001234343"/>
    </source>
</evidence>
<dbReference type="PROSITE" id="PS50109">
    <property type="entry name" value="HIS_KIN"/>
    <property type="match status" value="1"/>
</dbReference>
<sequence length="382" mass="43459">MSSSSYDFNPQDYPEPNAPFVYWQLAFWAFLCVVSFFTLTLWYSQPSWTYIAPILSQSILGLILTVVMERILLFTWHRSLIFKALISIGLVVAVSSLWTVLRMYLFETMTGEEHIWSEFGGWYFSGIFIFISWASLFFGVQYYDLLQREHRIMLRAEAEARNQQLKRMHAQATARDAQMKMLRYQLNPHFLCNTLNAINALIECEESEKAQIMSVKLSQFLRHSLDNIPNSKITLENEINALNLYLDIEKIRFEDRLKLNIDIEPAAKQAQLPSLLLQPIIENSMKHAIAKCEDGGTISIGAHIVNEQLVIDIADTGPGIKIGKSKLQSVIGRGVGLKNTDERLKVLYGTAFSFDLSTSENGGLKTTIRVPFEPIEATASVE</sequence>
<keyword evidence="3" id="KW-0808">Transferase</keyword>
<dbReference type="Gene3D" id="3.30.565.10">
    <property type="entry name" value="Histidine kinase-like ATPase, C-terminal domain"/>
    <property type="match status" value="1"/>
</dbReference>
<dbReference type="Proteomes" id="UP001234343">
    <property type="component" value="Unassembled WGS sequence"/>
</dbReference>
<proteinExistence type="predicted"/>
<feature type="transmembrane region" description="Helical" evidence="1">
    <location>
        <begin position="20"/>
        <end position="42"/>
    </location>
</feature>
<gene>
    <name evidence="3" type="ORF">QTP81_07000</name>
</gene>
<dbReference type="InterPro" id="IPR003594">
    <property type="entry name" value="HATPase_dom"/>
</dbReference>
<dbReference type="SMART" id="SM00387">
    <property type="entry name" value="HATPase_c"/>
    <property type="match status" value="1"/>
</dbReference>
<dbReference type="InterPro" id="IPR005467">
    <property type="entry name" value="His_kinase_dom"/>
</dbReference>
<dbReference type="EMBL" id="JAUCBP010000007">
    <property type="protein sequence ID" value="MDM7860339.1"/>
    <property type="molecule type" value="Genomic_DNA"/>
</dbReference>
<dbReference type="SUPFAM" id="SSF55874">
    <property type="entry name" value="ATPase domain of HSP90 chaperone/DNA topoisomerase II/histidine kinase"/>
    <property type="match status" value="1"/>
</dbReference>
<feature type="transmembrane region" description="Helical" evidence="1">
    <location>
        <begin position="80"/>
        <end position="101"/>
    </location>
</feature>
<keyword evidence="4" id="KW-1185">Reference proteome</keyword>
<feature type="transmembrane region" description="Helical" evidence="1">
    <location>
        <begin position="121"/>
        <end position="143"/>
    </location>
</feature>
<evidence type="ECO:0000259" key="2">
    <source>
        <dbReference type="PROSITE" id="PS50109"/>
    </source>
</evidence>
<keyword evidence="1" id="KW-1133">Transmembrane helix</keyword>
<comment type="caution">
    <text evidence="3">The sequence shown here is derived from an EMBL/GenBank/DDBJ whole genome shotgun (WGS) entry which is preliminary data.</text>
</comment>
<dbReference type="InterPro" id="IPR010559">
    <property type="entry name" value="Sig_transdc_His_kin_internal"/>
</dbReference>
<feature type="transmembrane region" description="Helical" evidence="1">
    <location>
        <begin position="48"/>
        <end position="68"/>
    </location>
</feature>
<feature type="domain" description="Histidine kinase" evidence="2">
    <location>
        <begin position="186"/>
        <end position="374"/>
    </location>
</feature>
<evidence type="ECO:0000256" key="1">
    <source>
        <dbReference type="SAM" id="Phobius"/>
    </source>
</evidence>
<evidence type="ECO:0000313" key="3">
    <source>
        <dbReference type="EMBL" id="MDM7860339.1"/>
    </source>
</evidence>